<dbReference type="Gene3D" id="3.90.79.10">
    <property type="entry name" value="Nucleoside Triphosphate Pyrophosphohydrolase"/>
    <property type="match status" value="1"/>
</dbReference>
<dbReference type="Pfam" id="PF00293">
    <property type="entry name" value="NUDIX"/>
    <property type="match status" value="1"/>
</dbReference>
<proteinExistence type="predicted"/>
<dbReference type="GO" id="GO:0044715">
    <property type="term" value="F:8-oxo-dGDP phosphatase activity"/>
    <property type="evidence" value="ECO:0007669"/>
    <property type="project" value="UniProtKB-ARBA"/>
</dbReference>
<dbReference type="EMBL" id="KE720882">
    <property type="protein sequence ID" value="ERF74265.1"/>
    <property type="molecule type" value="Genomic_DNA"/>
</dbReference>
<dbReference type="FunFam" id="3.90.79.10:FF:000019">
    <property type="entry name" value="Thiamin pyrophosphokinase, putative"/>
    <property type="match status" value="1"/>
</dbReference>
<dbReference type="PANTHER" id="PTHR13622:SF8">
    <property type="entry name" value="THIAMIN PYROPHOSPHOKINASE 1"/>
    <property type="match status" value="1"/>
</dbReference>
<protein>
    <recommendedName>
        <fullName evidence="2">Nudix hydrolase domain-containing protein</fullName>
    </recommendedName>
</protein>
<dbReference type="PROSITE" id="PS51462">
    <property type="entry name" value="NUDIX"/>
    <property type="match status" value="1"/>
</dbReference>
<feature type="region of interest" description="Disordered" evidence="1">
    <location>
        <begin position="30"/>
        <end position="80"/>
    </location>
</feature>
<feature type="compositionally biased region" description="Polar residues" evidence="1">
    <location>
        <begin position="30"/>
        <end position="40"/>
    </location>
</feature>
<dbReference type="Pfam" id="PF15916">
    <property type="entry name" value="DUF4743"/>
    <property type="match status" value="1"/>
</dbReference>
<evidence type="ECO:0000259" key="2">
    <source>
        <dbReference type="PROSITE" id="PS51462"/>
    </source>
</evidence>
<dbReference type="GeneID" id="19237006"/>
<accession>U1HUF9</accession>
<dbReference type="HOGENOM" id="CLU_048013_0_0_1"/>
<dbReference type="SUPFAM" id="SSF55811">
    <property type="entry name" value="Nudix"/>
    <property type="match status" value="1"/>
</dbReference>
<evidence type="ECO:0000256" key="1">
    <source>
        <dbReference type="SAM" id="MobiDB-lite"/>
    </source>
</evidence>
<dbReference type="Proteomes" id="UP000019373">
    <property type="component" value="Unassembled WGS sequence"/>
</dbReference>
<dbReference type="InterPro" id="IPR015797">
    <property type="entry name" value="NUDIX_hydrolase-like_dom_sf"/>
</dbReference>
<dbReference type="AlphaFoldDB" id="U1HUF9"/>
<name>U1HUF9_ENDPU</name>
<dbReference type="InterPro" id="IPR031804">
    <property type="entry name" value="DUF4743"/>
</dbReference>
<evidence type="ECO:0000313" key="4">
    <source>
        <dbReference type="Proteomes" id="UP000019373"/>
    </source>
</evidence>
<dbReference type="OMA" id="WPDEISP"/>
<reference evidence="4" key="1">
    <citation type="journal article" date="2014" name="BMC Genomics">
        <title>Genome characteristics reveal the impact of lichenization on lichen-forming fungus Endocarpon pusillum Hedwig (Verrucariales, Ascomycota).</title>
        <authorList>
            <person name="Wang Y.-Y."/>
            <person name="Liu B."/>
            <person name="Zhang X.-Y."/>
            <person name="Zhou Q.-M."/>
            <person name="Zhang T."/>
            <person name="Li H."/>
            <person name="Yu Y.-F."/>
            <person name="Zhang X.-L."/>
            <person name="Hao X.-Y."/>
            <person name="Wang M."/>
            <person name="Wang L."/>
            <person name="Wei J.-C."/>
        </authorList>
    </citation>
    <scope>NUCLEOTIDE SEQUENCE [LARGE SCALE GENOMIC DNA]</scope>
    <source>
        <strain evidence="4">Z07020 / HMAS-L-300199</strain>
    </source>
</reference>
<dbReference type="InterPro" id="IPR000086">
    <property type="entry name" value="NUDIX_hydrolase_dom"/>
</dbReference>
<gene>
    <name evidence="3" type="ORF">EPUS_01952</name>
</gene>
<keyword evidence="4" id="KW-1185">Reference proteome</keyword>
<dbReference type="eggNOG" id="KOG4313">
    <property type="taxonomic scope" value="Eukaryota"/>
</dbReference>
<organism evidence="3 4">
    <name type="scientific">Endocarpon pusillum (strain Z07020 / HMAS-L-300199)</name>
    <name type="common">Lichen-forming fungus</name>
    <dbReference type="NCBI Taxonomy" id="1263415"/>
    <lineage>
        <taxon>Eukaryota</taxon>
        <taxon>Fungi</taxon>
        <taxon>Dikarya</taxon>
        <taxon>Ascomycota</taxon>
        <taxon>Pezizomycotina</taxon>
        <taxon>Eurotiomycetes</taxon>
        <taxon>Chaetothyriomycetidae</taxon>
        <taxon>Verrucariales</taxon>
        <taxon>Verrucariaceae</taxon>
        <taxon>Endocarpon</taxon>
    </lineage>
</organism>
<dbReference type="OrthoDB" id="10261522at2759"/>
<dbReference type="PANTHER" id="PTHR13622">
    <property type="entry name" value="THIAMIN PYROPHOSPHOKINASE"/>
    <property type="match status" value="1"/>
</dbReference>
<dbReference type="RefSeq" id="XP_007799975.1">
    <property type="nucleotide sequence ID" value="XM_007801784.1"/>
</dbReference>
<feature type="domain" description="Nudix hydrolase" evidence="2">
    <location>
        <begin position="199"/>
        <end position="346"/>
    </location>
</feature>
<sequence>MAEGLASHMIWTGIPCNGVALQMKEGLSARTSTPISQASSIKRRKTYQNHPKFQPRGQDDDQGAGGGGKQWHVKDNTTRSFPYGLPSPPSSYYTFIHATTPLGYISPRVFDKITWDPSIWTINRTSRTVELRGHDVTERDRALASFLAGLRERRAFGVLEGWRGESYPVYSYNRESGKKEVIMSMERAATPLFGVATYGVHMTAYTYPKDGEAGMKIWIPRRAMTKQTYPGMLDNTVAGGIATGEKVMDCLIREASEEASLSEDLVRGNARPCGTVTYFYVRDERAGGETGLCQPECEYVYDLELPVDVVPVPGDDEAVDFRLLNVEEVKTALNAGQFKPNCALVLLDFFVRHGVLRPENEPDYIEIVSRLHRRLEFPTA</sequence>
<evidence type="ECO:0000313" key="3">
    <source>
        <dbReference type="EMBL" id="ERF74265.1"/>
    </source>
</evidence>
<dbReference type="CDD" id="cd03676">
    <property type="entry name" value="NUDIX_Tnr3_like"/>
    <property type="match status" value="1"/>
</dbReference>